<comment type="caution">
    <text evidence="8">The sequence shown here is derived from an EMBL/GenBank/DDBJ whole genome shotgun (WGS) entry which is preliminary data.</text>
</comment>
<feature type="transmembrane region" description="Helical" evidence="7">
    <location>
        <begin position="255"/>
        <end position="276"/>
    </location>
</feature>
<feature type="transmembrane region" description="Helical" evidence="7">
    <location>
        <begin position="374"/>
        <end position="394"/>
    </location>
</feature>
<evidence type="ECO:0000256" key="1">
    <source>
        <dbReference type="ARBA" id="ARBA00004651"/>
    </source>
</evidence>
<feature type="transmembrane region" description="Helical" evidence="7">
    <location>
        <begin position="283"/>
        <end position="301"/>
    </location>
</feature>
<feature type="transmembrane region" description="Helical" evidence="7">
    <location>
        <begin position="96"/>
        <end position="118"/>
    </location>
</feature>
<dbReference type="InterPro" id="IPR036259">
    <property type="entry name" value="MFS_trans_sf"/>
</dbReference>
<keyword evidence="2" id="KW-1003">Cell membrane</keyword>
<sequence length="445" mass="46529">MWEGQEKKAVRTRGVKDFRLVWAGSTLSMTAFRTLGVSYPLIALALTGSPMAAGWVGFASTIPGLLLYIPAGVLVDRFAPRRIMLCAEAARGVAAASVFVALLFGWASLTHLVLAATVEGALWVLHSLAETALIPSLVNRGQLPRALARSETSFHVAVLTGRPLGGFLLGLGQAIPSAVNALLFALSFVFLLRMKTDGVRQPRSPHLLVKVSDGVREVARQPFLRTAMALTAITNLMVNALTMVFLAGSAELSPLTVGLVLAGGGIGGALGSFMILRIAPPPSMLFAQMWIWVAALGFAALGGHPVFFGLATLITGCTGAFSNITVRTFEAHEVALGKLARVASVSRLTSRGAVSVAAPLGALLVTLFGVTWAAMVLFAAMALIAITVTALPSLRGSLLPARSRRSAPREAVTVARSAGPPPRRDAWEARAPLPSAPAGPDRPLS</sequence>
<evidence type="ECO:0000256" key="3">
    <source>
        <dbReference type="ARBA" id="ARBA00022692"/>
    </source>
</evidence>
<dbReference type="EMBL" id="BAAAVI010000013">
    <property type="protein sequence ID" value="GAA2863908.1"/>
    <property type="molecule type" value="Genomic_DNA"/>
</dbReference>
<dbReference type="Proteomes" id="UP001500831">
    <property type="component" value="Unassembled WGS sequence"/>
</dbReference>
<evidence type="ECO:0000256" key="4">
    <source>
        <dbReference type="ARBA" id="ARBA00022989"/>
    </source>
</evidence>
<organism evidence="8 9">
    <name type="scientific">Streptosporangium fragile</name>
    <dbReference type="NCBI Taxonomy" id="46186"/>
    <lineage>
        <taxon>Bacteria</taxon>
        <taxon>Bacillati</taxon>
        <taxon>Actinomycetota</taxon>
        <taxon>Actinomycetes</taxon>
        <taxon>Streptosporangiales</taxon>
        <taxon>Streptosporangiaceae</taxon>
        <taxon>Streptosporangium</taxon>
    </lineage>
</organism>
<feature type="transmembrane region" description="Helical" evidence="7">
    <location>
        <begin position="20"/>
        <end position="46"/>
    </location>
</feature>
<feature type="transmembrane region" description="Helical" evidence="7">
    <location>
        <begin position="167"/>
        <end position="192"/>
    </location>
</feature>
<evidence type="ECO:0000256" key="2">
    <source>
        <dbReference type="ARBA" id="ARBA00022475"/>
    </source>
</evidence>
<proteinExistence type="predicted"/>
<dbReference type="CDD" id="cd06173">
    <property type="entry name" value="MFS_MefA_like"/>
    <property type="match status" value="1"/>
</dbReference>
<dbReference type="PANTHER" id="PTHR23513:SF6">
    <property type="entry name" value="MAJOR FACILITATOR SUPERFAMILY ASSOCIATED DOMAIN-CONTAINING PROTEIN"/>
    <property type="match status" value="1"/>
</dbReference>
<dbReference type="PANTHER" id="PTHR23513">
    <property type="entry name" value="INTEGRAL MEMBRANE EFFLUX PROTEIN-RELATED"/>
    <property type="match status" value="1"/>
</dbReference>
<feature type="transmembrane region" description="Helical" evidence="7">
    <location>
        <begin position="52"/>
        <end position="75"/>
    </location>
</feature>
<comment type="subcellular location">
    <subcellularLocation>
        <location evidence="1">Cell membrane</location>
        <topology evidence="1">Multi-pass membrane protein</topology>
    </subcellularLocation>
</comment>
<name>A0ABN3VWF3_9ACTN</name>
<evidence type="ECO:0000313" key="9">
    <source>
        <dbReference type="Proteomes" id="UP001500831"/>
    </source>
</evidence>
<feature type="transmembrane region" description="Helical" evidence="7">
    <location>
        <begin position="226"/>
        <end position="249"/>
    </location>
</feature>
<protein>
    <submittedName>
        <fullName evidence="8">MFS transporter</fullName>
    </submittedName>
</protein>
<evidence type="ECO:0000313" key="8">
    <source>
        <dbReference type="EMBL" id="GAA2863908.1"/>
    </source>
</evidence>
<accession>A0ABN3VWF3</accession>
<gene>
    <name evidence="8" type="ORF">GCM10010517_23040</name>
</gene>
<evidence type="ECO:0000256" key="5">
    <source>
        <dbReference type="ARBA" id="ARBA00023136"/>
    </source>
</evidence>
<reference evidence="8 9" key="1">
    <citation type="journal article" date="2019" name="Int. J. Syst. Evol. Microbiol.">
        <title>The Global Catalogue of Microorganisms (GCM) 10K type strain sequencing project: providing services to taxonomists for standard genome sequencing and annotation.</title>
        <authorList>
            <consortium name="The Broad Institute Genomics Platform"/>
            <consortium name="The Broad Institute Genome Sequencing Center for Infectious Disease"/>
            <person name="Wu L."/>
            <person name="Ma J."/>
        </authorList>
    </citation>
    <scope>NUCLEOTIDE SEQUENCE [LARGE SCALE GENOMIC DNA]</scope>
    <source>
        <strain evidence="8 9">JCM 6242</strain>
    </source>
</reference>
<keyword evidence="4 7" id="KW-1133">Transmembrane helix</keyword>
<keyword evidence="3 7" id="KW-0812">Transmembrane</keyword>
<evidence type="ECO:0000256" key="6">
    <source>
        <dbReference type="SAM" id="MobiDB-lite"/>
    </source>
</evidence>
<keyword evidence="9" id="KW-1185">Reference proteome</keyword>
<dbReference type="InterPro" id="IPR011701">
    <property type="entry name" value="MFS"/>
</dbReference>
<dbReference type="RefSeq" id="WP_344970393.1">
    <property type="nucleotide sequence ID" value="NZ_BAAAVI010000013.1"/>
</dbReference>
<keyword evidence="5 7" id="KW-0472">Membrane</keyword>
<dbReference type="SUPFAM" id="SSF103473">
    <property type="entry name" value="MFS general substrate transporter"/>
    <property type="match status" value="1"/>
</dbReference>
<feature type="region of interest" description="Disordered" evidence="6">
    <location>
        <begin position="406"/>
        <end position="445"/>
    </location>
</feature>
<dbReference type="Gene3D" id="1.20.1250.20">
    <property type="entry name" value="MFS general substrate transporter like domains"/>
    <property type="match status" value="1"/>
</dbReference>
<evidence type="ECO:0000256" key="7">
    <source>
        <dbReference type="SAM" id="Phobius"/>
    </source>
</evidence>
<dbReference type="Pfam" id="PF07690">
    <property type="entry name" value="MFS_1"/>
    <property type="match status" value="1"/>
</dbReference>